<reference evidence="2 3" key="1">
    <citation type="submission" date="2016-10" db="EMBL/GenBank/DDBJ databases">
        <authorList>
            <person name="de Groot N.N."/>
        </authorList>
    </citation>
    <scope>NUCLEOTIDE SEQUENCE [LARGE SCALE GENOMIC DNA]</scope>
    <source>
        <strain evidence="2 3">DSM 29619</strain>
    </source>
</reference>
<keyword evidence="3" id="KW-1185">Reference proteome</keyword>
<evidence type="ECO:0000313" key="2">
    <source>
        <dbReference type="EMBL" id="SFC99765.1"/>
    </source>
</evidence>
<evidence type="ECO:0000256" key="1">
    <source>
        <dbReference type="SAM" id="SignalP"/>
    </source>
</evidence>
<feature type="signal peptide" evidence="1">
    <location>
        <begin position="1"/>
        <end position="19"/>
    </location>
</feature>
<evidence type="ECO:0000313" key="3">
    <source>
        <dbReference type="Proteomes" id="UP000231644"/>
    </source>
</evidence>
<name>A0A1I1NQP2_9RHOB</name>
<accession>A0A1I1NQP2</accession>
<dbReference type="AlphaFoldDB" id="A0A1I1NQP2"/>
<gene>
    <name evidence="2" type="ORF">SAMN05421762_3093</name>
</gene>
<protein>
    <recommendedName>
        <fullName evidence="4">Lipoprotein</fullName>
    </recommendedName>
</protein>
<feature type="chain" id="PRO_5014145209" description="Lipoprotein" evidence="1">
    <location>
        <begin position="20"/>
        <end position="125"/>
    </location>
</feature>
<dbReference type="STRING" id="517719.SAMN05421762_3093"/>
<sequence>MKFIHVPAAIALFGLVACAETAVQPMSKDTFKIDTRTDSDCGAVAARNIAFKAAAIEVIRKGGDKFIITGDNTDSDFWGGTYTQGMVVKMIPDKSPEARNALSARETLGSDWQNVVAKGVPQMCV</sequence>
<dbReference type="Proteomes" id="UP000231644">
    <property type="component" value="Unassembled WGS sequence"/>
</dbReference>
<dbReference type="EMBL" id="FOLX01000001">
    <property type="protein sequence ID" value="SFC99765.1"/>
    <property type="molecule type" value="Genomic_DNA"/>
</dbReference>
<proteinExistence type="predicted"/>
<dbReference type="PROSITE" id="PS51257">
    <property type="entry name" value="PROKAR_LIPOPROTEIN"/>
    <property type="match status" value="1"/>
</dbReference>
<organism evidence="2 3">
    <name type="scientific">Pseudooceanicola nitratireducens</name>
    <dbReference type="NCBI Taxonomy" id="517719"/>
    <lineage>
        <taxon>Bacteria</taxon>
        <taxon>Pseudomonadati</taxon>
        <taxon>Pseudomonadota</taxon>
        <taxon>Alphaproteobacteria</taxon>
        <taxon>Rhodobacterales</taxon>
        <taxon>Paracoccaceae</taxon>
        <taxon>Pseudooceanicola</taxon>
    </lineage>
</organism>
<keyword evidence="1" id="KW-0732">Signal</keyword>
<evidence type="ECO:0008006" key="4">
    <source>
        <dbReference type="Google" id="ProtNLM"/>
    </source>
</evidence>